<sequence>MTTEEPCDAQCSELDQTTAVAATVRHRTQQRRASALDATEMHREQGSKTIGQSFDCRPHYRGSSTTSSFSVGQSPVTPTRSCLRGGGDSPSQAVRFALPMVGDEDGSTSSTASIGPCELVHLPIVPDDRAGCLKNSAQLDMIPPVMGGPETSFADSSLMECETAEISERSLNHEGSFSTPPSSGKPRDSTTSRIRQRRRSRQEGYDARFRSPLTKVILMTVRPVLAGLRSALDMLFL</sequence>
<evidence type="ECO:0000313" key="2">
    <source>
        <dbReference type="EMBL" id="KAG9395129.1"/>
    </source>
</evidence>
<evidence type="ECO:0000313" key="3">
    <source>
        <dbReference type="Proteomes" id="UP000717585"/>
    </source>
</evidence>
<dbReference type="EMBL" id="JAHDYR010000012">
    <property type="protein sequence ID" value="KAG9395129.1"/>
    <property type="molecule type" value="Genomic_DNA"/>
</dbReference>
<organism evidence="2 3">
    <name type="scientific">Carpediemonas membranifera</name>
    <dbReference type="NCBI Taxonomy" id="201153"/>
    <lineage>
        <taxon>Eukaryota</taxon>
        <taxon>Metamonada</taxon>
        <taxon>Carpediemonas-like organisms</taxon>
        <taxon>Carpediemonas</taxon>
    </lineage>
</organism>
<reference evidence="2" key="1">
    <citation type="submission" date="2021-05" db="EMBL/GenBank/DDBJ databases">
        <title>A free-living protist that lacks canonical eukaryotic 1 DNA replication and segregation systems.</title>
        <authorList>
            <person name="Salas-Leiva D.E."/>
            <person name="Tromer E.C."/>
            <person name="Curtis B.A."/>
            <person name="Jerlstrom-Hultqvist J."/>
            <person name="Kolisko M."/>
            <person name="Yi Z."/>
            <person name="Salas-Leiva J.S."/>
            <person name="Gallot-Lavallee L."/>
            <person name="Kops G.J.P.L."/>
            <person name="Archibald J.M."/>
            <person name="Simpson A.G.B."/>
            <person name="Roger A.J."/>
        </authorList>
    </citation>
    <scope>NUCLEOTIDE SEQUENCE</scope>
    <source>
        <strain evidence="2">BICM</strain>
    </source>
</reference>
<protein>
    <submittedName>
        <fullName evidence="2">Uncharacterized protein</fullName>
    </submittedName>
</protein>
<feature type="compositionally biased region" description="Polar residues" evidence="1">
    <location>
        <begin position="173"/>
        <end position="182"/>
    </location>
</feature>
<feature type="compositionally biased region" description="Polar residues" evidence="1">
    <location>
        <begin position="71"/>
        <end position="80"/>
    </location>
</feature>
<dbReference type="Proteomes" id="UP000717585">
    <property type="component" value="Unassembled WGS sequence"/>
</dbReference>
<keyword evidence="3" id="KW-1185">Reference proteome</keyword>
<name>A0A8J6B846_9EUKA</name>
<evidence type="ECO:0000256" key="1">
    <source>
        <dbReference type="SAM" id="MobiDB-lite"/>
    </source>
</evidence>
<feature type="region of interest" description="Disordered" evidence="1">
    <location>
        <begin position="29"/>
        <end position="88"/>
    </location>
</feature>
<proteinExistence type="predicted"/>
<comment type="caution">
    <text evidence="2">The sequence shown here is derived from an EMBL/GenBank/DDBJ whole genome shotgun (WGS) entry which is preliminary data.</text>
</comment>
<accession>A0A8J6B846</accession>
<gene>
    <name evidence="2" type="ORF">J8273_0348</name>
</gene>
<feature type="region of interest" description="Disordered" evidence="1">
    <location>
        <begin position="168"/>
        <end position="206"/>
    </location>
</feature>
<dbReference type="AlphaFoldDB" id="A0A8J6B846"/>